<dbReference type="Pfam" id="PF11455">
    <property type="entry name" value="MazE-like"/>
    <property type="match status" value="1"/>
</dbReference>
<keyword evidence="2" id="KW-1185">Reference proteome</keyword>
<reference evidence="1" key="2">
    <citation type="submission" date="2020-09" db="EMBL/GenBank/DDBJ databases">
        <authorList>
            <person name="Sun Q."/>
            <person name="Zhou Y."/>
        </authorList>
    </citation>
    <scope>NUCLEOTIDE SEQUENCE</scope>
    <source>
        <strain evidence="1">CGMCC 1.15367</strain>
    </source>
</reference>
<evidence type="ECO:0000313" key="1">
    <source>
        <dbReference type="EMBL" id="GGE23954.1"/>
    </source>
</evidence>
<dbReference type="EMBL" id="BMIQ01000013">
    <property type="protein sequence ID" value="GGE23954.1"/>
    <property type="molecule type" value="Genomic_DNA"/>
</dbReference>
<dbReference type="AlphaFoldDB" id="A0A917A520"/>
<name>A0A917A520_9HYPH</name>
<proteinExistence type="predicted"/>
<comment type="caution">
    <text evidence="1">The sequence shown here is derived from an EMBL/GenBank/DDBJ whole genome shotgun (WGS) entry which is preliminary data.</text>
</comment>
<protein>
    <recommendedName>
        <fullName evidence="3">DUF3018 family protein</fullName>
    </recommendedName>
</protein>
<organism evidence="1 2">
    <name type="scientific">Aureimonas endophytica</name>
    <dbReference type="NCBI Taxonomy" id="2027858"/>
    <lineage>
        <taxon>Bacteria</taxon>
        <taxon>Pseudomonadati</taxon>
        <taxon>Pseudomonadota</taxon>
        <taxon>Alphaproteobacteria</taxon>
        <taxon>Hyphomicrobiales</taxon>
        <taxon>Aurantimonadaceae</taxon>
        <taxon>Aureimonas</taxon>
    </lineage>
</organism>
<sequence>MGRPRELSDTERAELLAKGYRPVELWVPDLSDPDLRALAVEEGQRIARADEDEGVMDWLELVQKDMWEGEDQI</sequence>
<gene>
    <name evidence="1" type="ORF">GCM10011390_49180</name>
</gene>
<evidence type="ECO:0008006" key="3">
    <source>
        <dbReference type="Google" id="ProtNLM"/>
    </source>
</evidence>
<dbReference type="InterPro" id="IPR021558">
    <property type="entry name" value="MazE-like"/>
</dbReference>
<reference evidence="1" key="1">
    <citation type="journal article" date="2014" name="Int. J. Syst. Evol. Microbiol.">
        <title>Complete genome sequence of Corynebacterium casei LMG S-19264T (=DSM 44701T), isolated from a smear-ripened cheese.</title>
        <authorList>
            <consortium name="US DOE Joint Genome Institute (JGI-PGF)"/>
            <person name="Walter F."/>
            <person name="Albersmeier A."/>
            <person name="Kalinowski J."/>
            <person name="Ruckert C."/>
        </authorList>
    </citation>
    <scope>NUCLEOTIDE SEQUENCE</scope>
    <source>
        <strain evidence="1">CGMCC 1.15367</strain>
    </source>
</reference>
<evidence type="ECO:0000313" key="2">
    <source>
        <dbReference type="Proteomes" id="UP000644699"/>
    </source>
</evidence>
<accession>A0A917A520</accession>
<dbReference type="Proteomes" id="UP000644699">
    <property type="component" value="Unassembled WGS sequence"/>
</dbReference>